<dbReference type="SUPFAM" id="SSF53335">
    <property type="entry name" value="S-adenosyl-L-methionine-dependent methyltransferases"/>
    <property type="match status" value="1"/>
</dbReference>
<dbReference type="GO" id="GO:0006412">
    <property type="term" value="P:translation"/>
    <property type="evidence" value="ECO:0007669"/>
    <property type="project" value="InterPro"/>
</dbReference>
<evidence type="ECO:0000256" key="2">
    <source>
        <dbReference type="ARBA" id="ARBA00009864"/>
    </source>
</evidence>
<evidence type="ECO:0000313" key="9">
    <source>
        <dbReference type="EMBL" id="CDG67303.1"/>
    </source>
</evidence>
<keyword evidence="5" id="KW-0687">Ribonucleoprotein</keyword>
<dbReference type="Pfam" id="PF10484">
    <property type="entry name" value="MRP-S23"/>
    <property type="match status" value="1"/>
</dbReference>
<gene>
    <name evidence="9" type="primary">METTL7A</name>
</gene>
<dbReference type="OrthoDB" id="10012356at2759"/>
<evidence type="ECO:0000256" key="1">
    <source>
        <dbReference type="ARBA" id="ARBA00004173"/>
    </source>
</evidence>
<evidence type="ECO:0000256" key="6">
    <source>
        <dbReference type="ARBA" id="ARBA00035137"/>
    </source>
</evidence>
<organism evidence="9">
    <name type="scientific">Hydra vulgaris</name>
    <name type="common">Hydra</name>
    <name type="synonym">Hydra attenuata</name>
    <dbReference type="NCBI Taxonomy" id="6087"/>
    <lineage>
        <taxon>Eukaryota</taxon>
        <taxon>Metazoa</taxon>
        <taxon>Cnidaria</taxon>
        <taxon>Hydrozoa</taxon>
        <taxon>Hydroidolina</taxon>
        <taxon>Anthoathecata</taxon>
        <taxon>Aplanulata</taxon>
        <taxon>Hydridae</taxon>
        <taxon>Hydra</taxon>
    </lineage>
</organism>
<dbReference type="GO" id="GO:0032259">
    <property type="term" value="P:methylation"/>
    <property type="evidence" value="ECO:0007669"/>
    <property type="project" value="UniProtKB-KW"/>
</dbReference>
<dbReference type="AlphaFoldDB" id="T2M4T2"/>
<reference evidence="9" key="1">
    <citation type="journal article" date="2013" name="Genome Biol. Evol.">
        <title>Punctuated emergences of genetic and phenotypic innovations in eumetazoan, bilaterian, euteleostome, and hominidae ancestors.</title>
        <authorList>
            <person name="Wenger Y."/>
            <person name="Galliot B."/>
        </authorList>
    </citation>
    <scope>NUCLEOTIDE SEQUENCE</scope>
    <source>
        <tissue evidence="9">Whole animals</tissue>
    </source>
</reference>
<comment type="similarity">
    <text evidence="2">Belongs to the mitochondrion-specific ribosomal protein mS23 family.</text>
</comment>
<sequence length="454" mass="52661">MVGSRHLQGTIITRVRHLLATGSLKTPPLWYDIVLRFPPPKTSLLSLADEVQCDTPIRKIVLPMDDVVREFYKAYPQARRDPVSLLQDDIVILETKTDSFLKEYYKHIEKNVTHEEAIRISIESFSNLISKRKDYEELKDDHQYDNEKIFNMNATSKENTYCKMSNLIVSGLTTITTFHLFEGVQDLFDDVKKLMCWLHHSLPENKFVRGLIYAASAILLGRCVPFILRRTEFFAYFDREIFYFHRSCNKEEVLKFKKELFRCFRLDKEHGLPLYADKKLVILDVNIGGGANLSYYPLSANIIGTDFDESSESKLLNNILINDFESVKFFCTRMEELSCLSDESVSCVVSFHSLCSVRNKSRALAEIKRVLLPGGKLFFIEHTLEKHRFSSQWFWQKNFALSLFFVQCCAIQIENEIPKAGFSNYCYKEYCVDMTKSCGPLRSLSPHVYGYAVK</sequence>
<comment type="subcellular location">
    <subcellularLocation>
        <location evidence="1">Mitochondrion</location>
    </subcellularLocation>
</comment>
<feature type="non-terminal residue" evidence="9">
    <location>
        <position position="1"/>
    </location>
</feature>
<keyword evidence="3" id="KW-0689">Ribosomal protein</keyword>
<dbReference type="Pfam" id="PF08241">
    <property type="entry name" value="Methyltransf_11"/>
    <property type="match status" value="1"/>
</dbReference>
<dbReference type="PANTHER" id="PTHR45036">
    <property type="entry name" value="METHYLTRANSFERASE LIKE 7B"/>
    <property type="match status" value="1"/>
</dbReference>
<dbReference type="Gene3D" id="3.40.50.150">
    <property type="entry name" value="Vaccinia Virus protein VP39"/>
    <property type="match status" value="1"/>
</dbReference>
<feature type="domain" description="Methyltransferase type 11" evidence="7">
    <location>
        <begin position="283"/>
        <end position="379"/>
    </location>
</feature>
<dbReference type="InterPro" id="IPR029063">
    <property type="entry name" value="SAM-dependent_MTases_sf"/>
</dbReference>
<dbReference type="InterPro" id="IPR059242">
    <property type="entry name" value="mS23_dom"/>
</dbReference>
<dbReference type="InterPro" id="IPR052356">
    <property type="entry name" value="Thiol_S-MT"/>
</dbReference>
<dbReference type="CDD" id="cd23701">
    <property type="entry name" value="At1g26750"/>
    <property type="match status" value="1"/>
</dbReference>
<proteinExistence type="evidence at transcript level"/>
<dbReference type="GO" id="GO:0003735">
    <property type="term" value="F:structural constituent of ribosome"/>
    <property type="evidence" value="ECO:0007669"/>
    <property type="project" value="InterPro"/>
</dbReference>
<accession>T2M4T2</accession>
<evidence type="ECO:0000256" key="4">
    <source>
        <dbReference type="ARBA" id="ARBA00023128"/>
    </source>
</evidence>
<evidence type="ECO:0000259" key="8">
    <source>
        <dbReference type="Pfam" id="PF10484"/>
    </source>
</evidence>
<dbReference type="EMBL" id="HAAD01001071">
    <property type="protein sequence ID" value="CDG67303.1"/>
    <property type="molecule type" value="mRNA"/>
</dbReference>
<evidence type="ECO:0000259" key="7">
    <source>
        <dbReference type="Pfam" id="PF08241"/>
    </source>
</evidence>
<evidence type="ECO:0000256" key="5">
    <source>
        <dbReference type="ARBA" id="ARBA00023274"/>
    </source>
</evidence>
<dbReference type="PANTHER" id="PTHR45036:SF1">
    <property type="entry name" value="METHYLTRANSFERASE LIKE 7A"/>
    <property type="match status" value="1"/>
</dbReference>
<dbReference type="InterPro" id="IPR013216">
    <property type="entry name" value="Methyltransf_11"/>
</dbReference>
<keyword evidence="4" id="KW-0496">Mitochondrion</keyword>
<dbReference type="InterPro" id="IPR023611">
    <property type="entry name" value="mS23_dom_met"/>
</dbReference>
<dbReference type="GO" id="GO:0005840">
    <property type="term" value="C:ribosome"/>
    <property type="evidence" value="ECO:0007669"/>
    <property type="project" value="InterPro"/>
</dbReference>
<keyword evidence="9" id="KW-0489">Methyltransferase</keyword>
<dbReference type="GO" id="GO:0008757">
    <property type="term" value="F:S-adenosylmethionine-dependent methyltransferase activity"/>
    <property type="evidence" value="ECO:0007669"/>
    <property type="project" value="InterPro"/>
</dbReference>
<name>T2M4T2_HYDVU</name>
<feature type="domain" description="Small ribosomal subunit protein mS23 conserved" evidence="8">
    <location>
        <begin position="8"/>
        <end position="121"/>
    </location>
</feature>
<evidence type="ECO:0000256" key="3">
    <source>
        <dbReference type="ARBA" id="ARBA00022980"/>
    </source>
</evidence>
<protein>
    <recommendedName>
        <fullName evidence="6">Small ribosomal subunit protein mS23</fullName>
    </recommendedName>
</protein>
<keyword evidence="9" id="KW-0808">Transferase</keyword>
<dbReference type="CDD" id="cd02440">
    <property type="entry name" value="AdoMet_MTases"/>
    <property type="match status" value="1"/>
</dbReference>